<feature type="signal peptide" evidence="1">
    <location>
        <begin position="1"/>
        <end position="24"/>
    </location>
</feature>
<evidence type="ECO:0000313" key="2">
    <source>
        <dbReference type="EMBL" id="PNT00493.1"/>
    </source>
</evidence>
<reference evidence="2 3" key="1">
    <citation type="journal article" date="2006" name="Science">
        <title>The genome of black cottonwood, Populus trichocarpa (Torr. &amp; Gray).</title>
        <authorList>
            <person name="Tuskan G.A."/>
            <person name="Difazio S."/>
            <person name="Jansson S."/>
            <person name="Bohlmann J."/>
            <person name="Grigoriev I."/>
            <person name="Hellsten U."/>
            <person name="Putnam N."/>
            <person name="Ralph S."/>
            <person name="Rombauts S."/>
            <person name="Salamov A."/>
            <person name="Schein J."/>
            <person name="Sterck L."/>
            <person name="Aerts A."/>
            <person name="Bhalerao R.R."/>
            <person name="Bhalerao R.P."/>
            <person name="Blaudez D."/>
            <person name="Boerjan W."/>
            <person name="Brun A."/>
            <person name="Brunner A."/>
            <person name="Busov V."/>
            <person name="Campbell M."/>
            <person name="Carlson J."/>
            <person name="Chalot M."/>
            <person name="Chapman J."/>
            <person name="Chen G.L."/>
            <person name="Cooper D."/>
            <person name="Coutinho P.M."/>
            <person name="Couturier J."/>
            <person name="Covert S."/>
            <person name="Cronk Q."/>
            <person name="Cunningham R."/>
            <person name="Davis J."/>
            <person name="Degroeve S."/>
            <person name="Dejardin A."/>
            <person name="Depamphilis C."/>
            <person name="Detter J."/>
            <person name="Dirks B."/>
            <person name="Dubchak I."/>
            <person name="Duplessis S."/>
            <person name="Ehlting J."/>
            <person name="Ellis B."/>
            <person name="Gendler K."/>
            <person name="Goodstein D."/>
            <person name="Gribskov M."/>
            <person name="Grimwood J."/>
            <person name="Groover A."/>
            <person name="Gunter L."/>
            <person name="Hamberger B."/>
            <person name="Heinze B."/>
            <person name="Helariutta Y."/>
            <person name="Henrissat B."/>
            <person name="Holligan D."/>
            <person name="Holt R."/>
            <person name="Huang W."/>
            <person name="Islam-Faridi N."/>
            <person name="Jones S."/>
            <person name="Jones-Rhoades M."/>
            <person name="Jorgensen R."/>
            <person name="Joshi C."/>
            <person name="Kangasjarvi J."/>
            <person name="Karlsson J."/>
            <person name="Kelleher C."/>
            <person name="Kirkpatrick R."/>
            <person name="Kirst M."/>
            <person name="Kohler A."/>
            <person name="Kalluri U."/>
            <person name="Larimer F."/>
            <person name="Leebens-Mack J."/>
            <person name="Leple J.C."/>
            <person name="Locascio P."/>
            <person name="Lou Y."/>
            <person name="Lucas S."/>
            <person name="Martin F."/>
            <person name="Montanini B."/>
            <person name="Napoli C."/>
            <person name="Nelson D.R."/>
            <person name="Nelson C."/>
            <person name="Nieminen K."/>
            <person name="Nilsson O."/>
            <person name="Pereda V."/>
            <person name="Peter G."/>
            <person name="Philippe R."/>
            <person name="Pilate G."/>
            <person name="Poliakov A."/>
            <person name="Razumovskaya J."/>
            <person name="Richardson P."/>
            <person name="Rinaldi C."/>
            <person name="Ritland K."/>
            <person name="Rouze P."/>
            <person name="Ryaboy D."/>
            <person name="Schmutz J."/>
            <person name="Schrader J."/>
            <person name="Segerman B."/>
            <person name="Shin H."/>
            <person name="Siddiqui A."/>
            <person name="Sterky F."/>
            <person name="Terry A."/>
            <person name="Tsai C.J."/>
            <person name="Uberbacher E."/>
            <person name="Unneberg P."/>
            <person name="Vahala J."/>
            <person name="Wall K."/>
            <person name="Wessler S."/>
            <person name="Yang G."/>
            <person name="Yin T."/>
            <person name="Douglas C."/>
            <person name="Marra M."/>
            <person name="Sandberg G."/>
            <person name="Van de Peer Y."/>
            <person name="Rokhsar D."/>
        </authorList>
    </citation>
    <scope>NUCLEOTIDE SEQUENCE [LARGE SCALE GENOMIC DNA]</scope>
    <source>
        <strain evidence="3">cv. Nisqually</strain>
    </source>
</reference>
<dbReference type="InParanoid" id="A0A2K1XI87"/>
<dbReference type="Proteomes" id="UP000006729">
    <property type="component" value="Chromosome 15"/>
</dbReference>
<evidence type="ECO:0000256" key="1">
    <source>
        <dbReference type="SAM" id="SignalP"/>
    </source>
</evidence>
<gene>
    <name evidence="2" type="ORF">POPTR_015G050900</name>
</gene>
<sequence>MHLKWTCSIDFLATVIHLWCLSCGSRIYVDILCEIREKDCHVLWQYSLQIFGIFGWREMQEFLRINILLEI</sequence>
<name>A0A2K1XI87_POPTR</name>
<keyword evidence="3" id="KW-1185">Reference proteome</keyword>
<proteinExistence type="predicted"/>
<feature type="chain" id="PRO_5014469302" evidence="1">
    <location>
        <begin position="25"/>
        <end position="71"/>
    </location>
</feature>
<keyword evidence="1" id="KW-0732">Signal</keyword>
<protein>
    <submittedName>
        <fullName evidence="2">Uncharacterized protein</fullName>
    </submittedName>
</protein>
<evidence type="ECO:0000313" key="3">
    <source>
        <dbReference type="Proteomes" id="UP000006729"/>
    </source>
</evidence>
<organism evidence="2 3">
    <name type="scientific">Populus trichocarpa</name>
    <name type="common">Western balsam poplar</name>
    <name type="synonym">Populus balsamifera subsp. trichocarpa</name>
    <dbReference type="NCBI Taxonomy" id="3694"/>
    <lineage>
        <taxon>Eukaryota</taxon>
        <taxon>Viridiplantae</taxon>
        <taxon>Streptophyta</taxon>
        <taxon>Embryophyta</taxon>
        <taxon>Tracheophyta</taxon>
        <taxon>Spermatophyta</taxon>
        <taxon>Magnoliopsida</taxon>
        <taxon>eudicotyledons</taxon>
        <taxon>Gunneridae</taxon>
        <taxon>Pentapetalae</taxon>
        <taxon>rosids</taxon>
        <taxon>fabids</taxon>
        <taxon>Malpighiales</taxon>
        <taxon>Salicaceae</taxon>
        <taxon>Saliceae</taxon>
        <taxon>Populus</taxon>
    </lineage>
</organism>
<accession>A0A2K1XI87</accession>
<dbReference type="EMBL" id="CM009304">
    <property type="protein sequence ID" value="PNT00493.1"/>
    <property type="molecule type" value="Genomic_DNA"/>
</dbReference>
<dbReference type="AlphaFoldDB" id="A0A2K1XI87"/>